<evidence type="ECO:0000313" key="7">
    <source>
        <dbReference type="EMBL" id="MCL6679615.1"/>
    </source>
</evidence>
<feature type="chain" id="PRO_5044902701" description="Tol-Pal system protein TolB" evidence="5">
    <location>
        <begin position="25"/>
        <end position="438"/>
    </location>
</feature>
<keyword evidence="3 5" id="KW-0732">Signal</keyword>
<organism evidence="7 8">
    <name type="scientific">Sphingomonas anseongensis</name>
    <dbReference type="NCBI Taxonomy" id="2908207"/>
    <lineage>
        <taxon>Bacteria</taxon>
        <taxon>Pseudomonadati</taxon>
        <taxon>Pseudomonadota</taxon>
        <taxon>Alphaproteobacteria</taxon>
        <taxon>Sphingomonadales</taxon>
        <taxon>Sphingomonadaceae</taxon>
        <taxon>Sphingomonas</taxon>
    </lineage>
</organism>
<dbReference type="Gene3D" id="3.40.50.10070">
    <property type="entry name" value="TolB, N-terminal domain"/>
    <property type="match status" value="1"/>
</dbReference>
<dbReference type="InterPro" id="IPR011042">
    <property type="entry name" value="6-blade_b-propeller_TolB-like"/>
</dbReference>
<dbReference type="SUPFAM" id="SSF52964">
    <property type="entry name" value="TolB, N-terminal domain"/>
    <property type="match status" value="1"/>
</dbReference>
<protein>
    <recommendedName>
        <fullName evidence="5">Tol-Pal system protein TolB</fullName>
    </recommendedName>
</protein>
<accession>A0ABT0RH66</accession>
<dbReference type="PANTHER" id="PTHR36842">
    <property type="entry name" value="PROTEIN TOLB HOMOLOG"/>
    <property type="match status" value="1"/>
</dbReference>
<evidence type="ECO:0000259" key="6">
    <source>
        <dbReference type="Pfam" id="PF04052"/>
    </source>
</evidence>
<dbReference type="SUPFAM" id="SSF69304">
    <property type="entry name" value="Tricorn protease N-terminal domain"/>
    <property type="match status" value="1"/>
</dbReference>
<comment type="similarity">
    <text evidence="2 5">Belongs to the TolB family.</text>
</comment>
<sequence length="438" mass="46518" precursor="true">MTISFSRTALLLPLLILAGTAAEAQNAAPTATVIAIPPLATAKNVDTDAGTTTWGLANQISDLIIADLKSTDAFIVADVSKVRIPSYPEVTAPAYSQWRSVHAKLLLSGFVNARDDGRLTVGCYVYDVQTGRELARQGFAVSPNEWRRAAHRCADAAYVKASGKTPQFDSRIAYIAESGRPESPTKRLAMMDFDGANHIFLTDEQVTVLTPRWSPKADRIAYVSLSGGAPQVRIADVSNSADRPLLPPGSVSFAPAFSPDGQRIALTISLNANADIYAVPVEGGGPQRLTASPAIDTSPSFSPDGSRIVFISDRSGSPQLYVMDSDGSNQRRISFGGGDYGSPAWSPDGERIAFARSQGPLSAVGSMAVDGSDERIVTRGPNDEEPAWSPDGSRIVFQRQDPATRRTALAMVPAAGGEVRSVLTPQGASDPSWAERQE</sequence>
<comment type="caution">
    <text evidence="7">The sequence shown here is derived from an EMBL/GenBank/DDBJ whole genome shotgun (WGS) entry which is preliminary data.</text>
</comment>
<dbReference type="InterPro" id="IPR014167">
    <property type="entry name" value="Tol-Pal_TolB"/>
</dbReference>
<name>A0ABT0RH66_9SPHN</name>
<dbReference type="HAMAP" id="MF_00671">
    <property type="entry name" value="TolB"/>
    <property type="match status" value="1"/>
</dbReference>
<keyword evidence="5" id="KW-0131">Cell cycle</keyword>
<gene>
    <name evidence="5 7" type="primary">tolB</name>
    <name evidence="7" type="ORF">LZ519_09860</name>
</gene>
<evidence type="ECO:0000256" key="2">
    <source>
        <dbReference type="ARBA" id="ARBA00009820"/>
    </source>
</evidence>
<keyword evidence="5" id="KW-0132">Cell division</keyword>
<dbReference type="NCBIfam" id="TIGR02800">
    <property type="entry name" value="propeller_TolB"/>
    <property type="match status" value="1"/>
</dbReference>
<dbReference type="EMBL" id="JAMGBC010000001">
    <property type="protein sequence ID" value="MCL6679615.1"/>
    <property type="molecule type" value="Genomic_DNA"/>
</dbReference>
<dbReference type="InterPro" id="IPR011659">
    <property type="entry name" value="WD40"/>
</dbReference>
<keyword evidence="8" id="KW-1185">Reference proteome</keyword>
<keyword evidence="4 5" id="KW-0574">Periplasm</keyword>
<dbReference type="Proteomes" id="UP001165343">
    <property type="component" value="Unassembled WGS sequence"/>
</dbReference>
<dbReference type="PANTHER" id="PTHR36842:SF1">
    <property type="entry name" value="PROTEIN TOLB"/>
    <property type="match status" value="1"/>
</dbReference>
<reference evidence="7" key="1">
    <citation type="submission" date="2022-05" db="EMBL/GenBank/DDBJ databases">
        <authorList>
            <person name="Jo J.-H."/>
            <person name="Im W.-T."/>
        </authorList>
    </citation>
    <scope>NUCLEOTIDE SEQUENCE</scope>
    <source>
        <strain evidence="7">RG327</strain>
    </source>
</reference>
<evidence type="ECO:0000256" key="1">
    <source>
        <dbReference type="ARBA" id="ARBA00004418"/>
    </source>
</evidence>
<dbReference type="RefSeq" id="WP_249868501.1">
    <property type="nucleotide sequence ID" value="NZ_JAMGBC010000001.1"/>
</dbReference>
<evidence type="ECO:0000256" key="5">
    <source>
        <dbReference type="HAMAP-Rule" id="MF_00671"/>
    </source>
</evidence>
<proteinExistence type="inferred from homology"/>
<dbReference type="InterPro" id="IPR007195">
    <property type="entry name" value="TolB_N"/>
</dbReference>
<comment type="subunit">
    <text evidence="5">The Tol-Pal system is composed of five core proteins: the inner membrane proteins TolA, TolQ and TolR, the periplasmic protein TolB and the outer membrane protein Pal. They form a network linking the inner and outer membranes and the peptidoglycan layer.</text>
</comment>
<comment type="function">
    <text evidence="5">Part of the Tol-Pal system, which plays a role in outer membrane invagination during cell division and is important for maintaining outer membrane integrity.</text>
</comment>
<dbReference type="Pfam" id="PF07676">
    <property type="entry name" value="PD40"/>
    <property type="match status" value="4"/>
</dbReference>
<evidence type="ECO:0000256" key="4">
    <source>
        <dbReference type="ARBA" id="ARBA00022764"/>
    </source>
</evidence>
<feature type="domain" description="TolB N-terminal" evidence="6">
    <location>
        <begin position="30"/>
        <end position="134"/>
    </location>
</feature>
<evidence type="ECO:0000256" key="3">
    <source>
        <dbReference type="ARBA" id="ARBA00022729"/>
    </source>
</evidence>
<comment type="subcellular location">
    <subcellularLocation>
        <location evidence="1 5">Periplasm</location>
    </subcellularLocation>
</comment>
<dbReference type="Pfam" id="PF04052">
    <property type="entry name" value="TolB_N"/>
    <property type="match status" value="1"/>
</dbReference>
<feature type="signal peptide" evidence="5">
    <location>
        <begin position="1"/>
        <end position="24"/>
    </location>
</feature>
<evidence type="ECO:0000313" key="8">
    <source>
        <dbReference type="Proteomes" id="UP001165343"/>
    </source>
</evidence>
<dbReference type="Gene3D" id="2.120.10.30">
    <property type="entry name" value="TolB, C-terminal domain"/>
    <property type="match status" value="1"/>
</dbReference>